<feature type="compositionally biased region" description="Polar residues" evidence="1">
    <location>
        <begin position="113"/>
        <end position="157"/>
    </location>
</feature>
<dbReference type="RefSeq" id="WP_170126551.1">
    <property type="nucleotide sequence ID" value="NZ_LR698987.1"/>
</dbReference>
<feature type="compositionally biased region" description="Polar residues" evidence="1">
    <location>
        <begin position="82"/>
        <end position="102"/>
    </location>
</feature>
<dbReference type="GO" id="GO:0042834">
    <property type="term" value="F:peptidoglycan binding"/>
    <property type="evidence" value="ECO:0007669"/>
    <property type="project" value="InterPro"/>
</dbReference>
<feature type="region of interest" description="Disordered" evidence="1">
    <location>
        <begin position="62"/>
        <end position="160"/>
    </location>
</feature>
<dbReference type="Pfam" id="PF08525">
    <property type="entry name" value="OapA_N"/>
    <property type="match status" value="1"/>
</dbReference>
<keyword evidence="2" id="KW-1133">Transmembrane helix</keyword>
<gene>
    <name evidence="5" type="ORF">NCTC12151_03090</name>
</gene>
<keyword evidence="2" id="KW-0472">Membrane</keyword>
<dbReference type="Pfam" id="PF04225">
    <property type="entry name" value="LysM_OapA"/>
    <property type="match status" value="1"/>
</dbReference>
<dbReference type="Gene3D" id="3.10.450.350">
    <property type="match status" value="1"/>
</dbReference>
<dbReference type="KEGG" id="lri:NCTC12151_03090"/>
<feature type="transmembrane region" description="Helical" evidence="2">
    <location>
        <begin position="44"/>
        <end position="61"/>
    </location>
</feature>
<evidence type="ECO:0000313" key="5">
    <source>
        <dbReference type="EMBL" id="SQI43494.1"/>
    </source>
</evidence>
<evidence type="ECO:0000256" key="1">
    <source>
        <dbReference type="SAM" id="MobiDB-lite"/>
    </source>
</evidence>
<dbReference type="Proteomes" id="UP000249005">
    <property type="component" value="Chromosome 1"/>
</dbReference>
<dbReference type="InterPro" id="IPR007340">
    <property type="entry name" value="LysM_Opacity-associatedA"/>
</dbReference>
<evidence type="ECO:0000259" key="3">
    <source>
        <dbReference type="Pfam" id="PF04225"/>
    </source>
</evidence>
<dbReference type="EMBL" id="LS483470">
    <property type="protein sequence ID" value="SQI43494.1"/>
    <property type="molecule type" value="Genomic_DNA"/>
</dbReference>
<keyword evidence="2" id="KW-0812">Transmembrane</keyword>
<sequence length="248" mass="26596">MQANNVNQRRRAQGSAFKNALSALWHLPDRFHWMAPLPYPHRRGVLLAVLLMLVAFLWPAGSGSPDAPASDSRSETAVPLAQGSSSESTQAPATSPTAQNSVEPPPMVESGAAPSQPSVQTQESTTTPAGSHLETAQASAQPPTEQQSTEQASSTPAATAEGEWKEFTIQRGHTLTQVFRDNHLVVNDAFLLAQVEGPGKPVNALRIGQKVRVRIAEGNQVTGLEVEITPTQSALFTRQSNGRFLRVH</sequence>
<feature type="domain" description="Opacity-associated protein A LysM-like" evidence="3">
    <location>
        <begin position="163"/>
        <end position="246"/>
    </location>
</feature>
<keyword evidence="6" id="KW-1185">Reference proteome</keyword>
<proteinExistence type="predicted"/>
<feature type="domain" description="Opacity-associated protein A-like N-terminal" evidence="4">
    <location>
        <begin position="33"/>
        <end position="59"/>
    </location>
</feature>
<reference evidence="5 6" key="1">
    <citation type="submission" date="2018-06" db="EMBL/GenBank/DDBJ databases">
        <authorList>
            <consortium name="Pathogen Informatics"/>
            <person name="Doyle S."/>
        </authorList>
    </citation>
    <scope>NUCLEOTIDE SEQUENCE [LARGE SCALE GENOMIC DNA]</scope>
    <source>
        <strain evidence="5 6">NCTC12151</strain>
    </source>
</reference>
<evidence type="ECO:0000256" key="2">
    <source>
        <dbReference type="SAM" id="Phobius"/>
    </source>
</evidence>
<protein>
    <submittedName>
        <fullName evidence="5">Uncharacterized protein conserved in bacteria</fullName>
    </submittedName>
</protein>
<dbReference type="InterPro" id="IPR013731">
    <property type="entry name" value="OapA_N"/>
</dbReference>
<evidence type="ECO:0000259" key="4">
    <source>
        <dbReference type="Pfam" id="PF08525"/>
    </source>
</evidence>
<evidence type="ECO:0000313" key="6">
    <source>
        <dbReference type="Proteomes" id="UP000249005"/>
    </source>
</evidence>
<organism evidence="5 6">
    <name type="scientific">Leminorella richardii</name>
    <dbReference type="NCBI Taxonomy" id="158841"/>
    <lineage>
        <taxon>Bacteria</taxon>
        <taxon>Pseudomonadati</taxon>
        <taxon>Pseudomonadota</taxon>
        <taxon>Gammaproteobacteria</taxon>
        <taxon>Enterobacterales</taxon>
        <taxon>Budviciaceae</taxon>
        <taxon>Leminorella</taxon>
    </lineage>
</organism>
<dbReference type="AlphaFoldDB" id="A0A2X4Y4H5"/>
<accession>A0A2X4Y4H5</accession>
<name>A0A2X4Y4H5_9GAMM</name>